<evidence type="ECO:0000256" key="7">
    <source>
        <dbReference type="ARBA" id="ARBA00023288"/>
    </source>
</evidence>
<evidence type="ECO:0000313" key="11">
    <source>
        <dbReference type="Proteomes" id="UP000076623"/>
    </source>
</evidence>
<evidence type="ECO:0008006" key="12">
    <source>
        <dbReference type="Google" id="ProtNLM"/>
    </source>
</evidence>
<dbReference type="Pfam" id="PF05504">
    <property type="entry name" value="Spore_GerAC"/>
    <property type="match status" value="1"/>
</dbReference>
<dbReference type="InterPro" id="IPR057336">
    <property type="entry name" value="GerAC_N"/>
</dbReference>
<keyword evidence="6" id="KW-0564">Palmitate</keyword>
<evidence type="ECO:0000256" key="3">
    <source>
        <dbReference type="ARBA" id="ARBA00022544"/>
    </source>
</evidence>
<dbReference type="Proteomes" id="UP000076623">
    <property type="component" value="Chromosome"/>
</dbReference>
<dbReference type="GO" id="GO:0009847">
    <property type="term" value="P:spore germination"/>
    <property type="evidence" value="ECO:0007669"/>
    <property type="project" value="InterPro"/>
</dbReference>
<evidence type="ECO:0000259" key="8">
    <source>
        <dbReference type="Pfam" id="PF05504"/>
    </source>
</evidence>
<reference evidence="10 11" key="1">
    <citation type="submission" date="2016-04" db="EMBL/GenBank/DDBJ databases">
        <title>Complete genome sequence of Fictibacillus phosphorivorans G25-29, a strain toxic to nematodes.</title>
        <authorList>
            <person name="Zheng Z."/>
        </authorList>
    </citation>
    <scope>NUCLEOTIDE SEQUENCE [LARGE SCALE GENOMIC DNA]</scope>
    <source>
        <strain evidence="10 11">G25-29</strain>
    </source>
</reference>
<evidence type="ECO:0000259" key="9">
    <source>
        <dbReference type="Pfam" id="PF25198"/>
    </source>
</evidence>
<feature type="domain" description="Spore germination GerAC-like C-terminal" evidence="8">
    <location>
        <begin position="204"/>
        <end position="373"/>
    </location>
</feature>
<protein>
    <recommendedName>
        <fullName evidence="12">Ger(X)C family spore germination protein</fullName>
    </recommendedName>
</protein>
<keyword evidence="3" id="KW-0309">Germination</keyword>
<feature type="domain" description="Spore germination protein N-terminal" evidence="9">
    <location>
        <begin position="21"/>
        <end position="194"/>
    </location>
</feature>
<dbReference type="RefSeq" id="WP_066392936.1">
    <property type="nucleotide sequence ID" value="NZ_CP015378.1"/>
</dbReference>
<comment type="subcellular location">
    <subcellularLocation>
        <location evidence="1">Membrane</location>
        <topology evidence="1">Lipid-anchor</topology>
    </subcellularLocation>
</comment>
<sequence length="376" mass="41980">MRNAKLLSLFSSLFLLSGCWDQTQLNETKLVRAAGFDYLKNGKIKNTASIPQSLNTEAGGVGQVNNQVFYAVGNTARQSRIKLDRKVSEQVDASKNLIVILGEDAAKHDIYHILDVFYRDPKSALNARIAVAKGKASDVINSKFEETETTIGIGQYLNESVSSAEKASIVPTENIQTICPVMFDPGQDFALPYLVPEKNDVSVNGIAVFHGYKMVGKIYGAQGVMYTLLTGKQKHLSMSLTKKITDKHKDRILNYVSIKVKKNKRTFNVNVSPDDKISAHIKLDMKVVITEYPRDNLTTKKKIQKIEKALSKRLTKDANTVLNDLQDMNSDAFGVGRKLIAFHNPTWKRLDWNKEYPNIDYTASVNVKVIGHGIIE</sequence>
<keyword evidence="11" id="KW-1185">Reference proteome</keyword>
<organism evidence="10 11">
    <name type="scientific">Fictibacillus phosphorivorans</name>
    <dbReference type="NCBI Taxonomy" id="1221500"/>
    <lineage>
        <taxon>Bacteria</taxon>
        <taxon>Bacillati</taxon>
        <taxon>Bacillota</taxon>
        <taxon>Bacilli</taxon>
        <taxon>Bacillales</taxon>
        <taxon>Fictibacillaceae</taxon>
        <taxon>Fictibacillus</taxon>
    </lineage>
</organism>
<dbReference type="PANTHER" id="PTHR35789">
    <property type="entry name" value="SPORE GERMINATION PROTEIN B3"/>
    <property type="match status" value="1"/>
</dbReference>
<comment type="similarity">
    <text evidence="2">Belongs to the GerABKC lipoprotein family.</text>
</comment>
<dbReference type="NCBIfam" id="TIGR02887">
    <property type="entry name" value="spore_ger_x_C"/>
    <property type="match status" value="1"/>
</dbReference>
<dbReference type="Gene3D" id="3.30.300.210">
    <property type="entry name" value="Nutrient germinant receptor protein C, domain 3"/>
    <property type="match status" value="1"/>
</dbReference>
<keyword evidence="5" id="KW-0472">Membrane</keyword>
<dbReference type="PANTHER" id="PTHR35789:SF1">
    <property type="entry name" value="SPORE GERMINATION PROTEIN B3"/>
    <property type="match status" value="1"/>
</dbReference>
<keyword evidence="4" id="KW-0732">Signal</keyword>
<evidence type="ECO:0000256" key="1">
    <source>
        <dbReference type="ARBA" id="ARBA00004635"/>
    </source>
</evidence>
<dbReference type="InterPro" id="IPR038501">
    <property type="entry name" value="Spore_GerAC_C_sf"/>
</dbReference>
<proteinExistence type="inferred from homology"/>
<dbReference type="KEGG" id="fpn:ABE65_007145"/>
<dbReference type="InterPro" id="IPR008844">
    <property type="entry name" value="Spore_GerAC-like"/>
</dbReference>
<evidence type="ECO:0000256" key="5">
    <source>
        <dbReference type="ARBA" id="ARBA00023136"/>
    </source>
</evidence>
<keyword evidence="7" id="KW-0449">Lipoprotein</keyword>
<dbReference type="InterPro" id="IPR046953">
    <property type="entry name" value="Spore_GerAC-like_C"/>
</dbReference>
<dbReference type="EMBL" id="CP015378">
    <property type="protein sequence ID" value="ANC76586.1"/>
    <property type="molecule type" value="Genomic_DNA"/>
</dbReference>
<evidence type="ECO:0000256" key="6">
    <source>
        <dbReference type="ARBA" id="ARBA00023139"/>
    </source>
</evidence>
<evidence type="ECO:0000313" key="10">
    <source>
        <dbReference type="EMBL" id="ANC76586.1"/>
    </source>
</evidence>
<dbReference type="AlphaFoldDB" id="A0A160IL58"/>
<name>A0A160IL58_9BACL</name>
<accession>A0A160IL58</accession>
<dbReference type="STRING" id="1221500.ABE65_007145"/>
<gene>
    <name evidence="10" type="ORF">ABE65_007145</name>
</gene>
<dbReference type="PROSITE" id="PS51257">
    <property type="entry name" value="PROKAR_LIPOPROTEIN"/>
    <property type="match status" value="1"/>
</dbReference>
<evidence type="ECO:0000256" key="2">
    <source>
        <dbReference type="ARBA" id="ARBA00007886"/>
    </source>
</evidence>
<dbReference type="Pfam" id="PF25198">
    <property type="entry name" value="Spore_GerAC_N"/>
    <property type="match status" value="1"/>
</dbReference>
<evidence type="ECO:0000256" key="4">
    <source>
        <dbReference type="ARBA" id="ARBA00022729"/>
    </source>
</evidence>
<dbReference type="GO" id="GO:0016020">
    <property type="term" value="C:membrane"/>
    <property type="evidence" value="ECO:0007669"/>
    <property type="project" value="UniProtKB-SubCell"/>
</dbReference>